<dbReference type="GO" id="GO:0008379">
    <property type="term" value="F:thioredoxin peroxidase activity"/>
    <property type="evidence" value="ECO:0007669"/>
    <property type="project" value="TreeGrafter"/>
</dbReference>
<dbReference type="Pfam" id="PF00578">
    <property type="entry name" value="AhpC-TSA"/>
    <property type="match status" value="1"/>
</dbReference>
<evidence type="ECO:0000256" key="5">
    <source>
        <dbReference type="ARBA" id="ARBA00023157"/>
    </source>
</evidence>
<evidence type="ECO:0000256" key="4">
    <source>
        <dbReference type="ARBA" id="ARBA00023002"/>
    </source>
</evidence>
<dbReference type="GO" id="GO:0005737">
    <property type="term" value="C:cytoplasm"/>
    <property type="evidence" value="ECO:0007669"/>
    <property type="project" value="TreeGrafter"/>
</dbReference>
<evidence type="ECO:0000256" key="1">
    <source>
        <dbReference type="ARBA" id="ARBA00013017"/>
    </source>
</evidence>
<evidence type="ECO:0000256" key="9">
    <source>
        <dbReference type="ARBA" id="ARBA00049091"/>
    </source>
</evidence>
<dbReference type="PANTHER" id="PTHR42801:SF4">
    <property type="entry name" value="AHPC_TSA FAMILY PROTEIN"/>
    <property type="match status" value="1"/>
</dbReference>
<name>A0A8R2BA90_ACYPI</name>
<dbReference type="EnsemblMetazoa" id="XM_008191067.1">
    <property type="protein sequence ID" value="XP_008189289.1"/>
    <property type="gene ID" value="LOC103311451"/>
</dbReference>
<dbReference type="CDD" id="cd03017">
    <property type="entry name" value="PRX_BCP"/>
    <property type="match status" value="1"/>
</dbReference>
<dbReference type="InterPro" id="IPR013766">
    <property type="entry name" value="Thioredoxin_domain"/>
</dbReference>
<keyword evidence="6" id="KW-0676">Redox-active center</keyword>
<dbReference type="InterPro" id="IPR036249">
    <property type="entry name" value="Thioredoxin-like_sf"/>
</dbReference>
<dbReference type="Gene3D" id="3.40.30.10">
    <property type="entry name" value="Glutaredoxin"/>
    <property type="match status" value="1"/>
</dbReference>
<dbReference type="PANTHER" id="PTHR42801">
    <property type="entry name" value="THIOREDOXIN-DEPENDENT PEROXIDE REDUCTASE"/>
    <property type="match status" value="1"/>
</dbReference>
<comment type="catalytic activity">
    <reaction evidence="9">
        <text>a hydroperoxide + [thioredoxin]-dithiol = an alcohol + [thioredoxin]-disulfide + H2O</text>
        <dbReference type="Rhea" id="RHEA:62620"/>
        <dbReference type="Rhea" id="RHEA-COMP:10698"/>
        <dbReference type="Rhea" id="RHEA-COMP:10700"/>
        <dbReference type="ChEBI" id="CHEBI:15377"/>
        <dbReference type="ChEBI" id="CHEBI:29950"/>
        <dbReference type="ChEBI" id="CHEBI:30879"/>
        <dbReference type="ChEBI" id="CHEBI:35924"/>
        <dbReference type="ChEBI" id="CHEBI:50058"/>
        <dbReference type="EC" id="1.11.1.24"/>
    </reaction>
</comment>
<evidence type="ECO:0000256" key="10">
    <source>
        <dbReference type="SAM" id="SignalP"/>
    </source>
</evidence>
<keyword evidence="10" id="KW-0732">Signal</keyword>
<dbReference type="InterPro" id="IPR000866">
    <property type="entry name" value="AhpC/TSA"/>
</dbReference>
<feature type="domain" description="Thioredoxin" evidence="11">
    <location>
        <begin position="30"/>
        <end position="181"/>
    </location>
</feature>
<keyword evidence="2" id="KW-0575">Peroxidase</keyword>
<evidence type="ECO:0000256" key="7">
    <source>
        <dbReference type="ARBA" id="ARBA00032824"/>
    </source>
</evidence>
<dbReference type="GO" id="GO:0045454">
    <property type="term" value="P:cell redox homeostasis"/>
    <property type="evidence" value="ECO:0007669"/>
    <property type="project" value="TreeGrafter"/>
</dbReference>
<dbReference type="SUPFAM" id="SSF52833">
    <property type="entry name" value="Thioredoxin-like"/>
    <property type="match status" value="1"/>
</dbReference>
<evidence type="ECO:0000313" key="12">
    <source>
        <dbReference type="EnsemblMetazoa" id="XP_008189289.1"/>
    </source>
</evidence>
<sequence>MELTMKPLKTLSAAAVLSFSLFAMNAQAALNVGDKAPDFSLQGALGGKPLTFSLQQALQKGPVVLYFFPAAFTKGCTLEAHAFAEATDDFKKLGATVVGVTAGNVDQVDEFSKLECRDKFAVAADPGAKVAAEYKTLMQMNGKTLSDRTSYVIAPDGKILLSYTDRNPDEHIQKTMDAVKKYAQSHS</sequence>
<evidence type="ECO:0000256" key="8">
    <source>
        <dbReference type="ARBA" id="ARBA00038489"/>
    </source>
</evidence>
<evidence type="ECO:0000256" key="3">
    <source>
        <dbReference type="ARBA" id="ARBA00022862"/>
    </source>
</evidence>
<dbReference type="OMA" id="SKAYGSW"/>
<protein>
    <recommendedName>
        <fullName evidence="1">thioredoxin-dependent peroxiredoxin</fullName>
        <ecNumber evidence="1">1.11.1.24</ecNumber>
    </recommendedName>
    <alternativeName>
        <fullName evidence="7">Thioredoxin peroxidase</fullName>
    </alternativeName>
</protein>
<keyword evidence="3" id="KW-0049">Antioxidant</keyword>
<proteinExistence type="inferred from homology"/>
<keyword evidence="4" id="KW-0560">Oxidoreductase</keyword>
<evidence type="ECO:0000256" key="2">
    <source>
        <dbReference type="ARBA" id="ARBA00022559"/>
    </source>
</evidence>
<evidence type="ECO:0000256" key="6">
    <source>
        <dbReference type="ARBA" id="ARBA00023284"/>
    </source>
</evidence>
<evidence type="ECO:0000259" key="11">
    <source>
        <dbReference type="PROSITE" id="PS51352"/>
    </source>
</evidence>
<feature type="signal peptide" evidence="10">
    <location>
        <begin position="1"/>
        <end position="28"/>
    </location>
</feature>
<feature type="chain" id="PRO_5035857061" description="thioredoxin-dependent peroxiredoxin" evidence="10">
    <location>
        <begin position="29"/>
        <end position="187"/>
    </location>
</feature>
<keyword evidence="5" id="KW-1015">Disulfide bond</keyword>
<dbReference type="EC" id="1.11.1.24" evidence="1"/>
<dbReference type="AlphaFoldDB" id="A0A8R2BA90"/>
<organism evidence="12">
    <name type="scientific">Acyrthosiphon pisum</name>
    <name type="common">Pea aphid</name>
    <dbReference type="NCBI Taxonomy" id="7029"/>
    <lineage>
        <taxon>Eukaryota</taxon>
        <taxon>Metazoa</taxon>
        <taxon>Ecdysozoa</taxon>
        <taxon>Arthropoda</taxon>
        <taxon>Hexapoda</taxon>
        <taxon>Insecta</taxon>
        <taxon>Pterygota</taxon>
        <taxon>Neoptera</taxon>
        <taxon>Paraneoptera</taxon>
        <taxon>Hemiptera</taxon>
        <taxon>Sternorrhyncha</taxon>
        <taxon>Aphidomorpha</taxon>
        <taxon>Aphidoidea</taxon>
        <taxon>Aphididae</taxon>
        <taxon>Macrosiphini</taxon>
        <taxon>Acyrthosiphon</taxon>
    </lineage>
</organism>
<reference evidence="12" key="1">
    <citation type="submission" date="2022-06" db="UniProtKB">
        <authorList>
            <consortium name="EnsemblMetazoa"/>
        </authorList>
    </citation>
    <scope>IDENTIFICATION</scope>
</reference>
<dbReference type="PROSITE" id="PS51352">
    <property type="entry name" value="THIOREDOXIN_2"/>
    <property type="match status" value="1"/>
</dbReference>
<accession>A0A8R2BA90</accession>
<comment type="similarity">
    <text evidence="8">Belongs to the peroxiredoxin family. BCP/PrxQ subfamily.</text>
</comment>
<dbReference type="GO" id="GO:0034599">
    <property type="term" value="P:cellular response to oxidative stress"/>
    <property type="evidence" value="ECO:0007669"/>
    <property type="project" value="TreeGrafter"/>
</dbReference>
<dbReference type="InterPro" id="IPR050924">
    <property type="entry name" value="Peroxiredoxin_BCP/PrxQ"/>
</dbReference>